<proteinExistence type="predicted"/>
<evidence type="ECO:0000313" key="1">
    <source>
        <dbReference type="EMBL" id="UBF21672.1"/>
    </source>
</evidence>
<organism evidence="1 2">
    <name type="scientific">Haloarcula virus HJTV-2</name>
    <dbReference type="NCBI Taxonomy" id="2877986"/>
    <lineage>
        <taxon>Viruses</taxon>
        <taxon>Duplodnaviria</taxon>
        <taxon>Heunggongvirae</taxon>
        <taxon>Uroviricota</taxon>
        <taxon>Caudoviricetes</taxon>
        <taxon>Thumleimavirales</taxon>
        <taxon>Hafunaviridae</taxon>
        <taxon>Haloferacalesvirus</taxon>
        <taxon>Haloferacalesvirus thailandense</taxon>
        <taxon>Haloferacalesvirus HJTV2</taxon>
    </lineage>
</organism>
<gene>
    <name evidence="1" type="ORF">HJTV-2_gp52</name>
</gene>
<dbReference type="Proteomes" id="UP000827376">
    <property type="component" value="Segment"/>
</dbReference>
<name>A0AAE8XWR7_9CAUD</name>
<reference evidence="1 2" key="1">
    <citation type="submission" date="2021-05" db="EMBL/GenBank/DDBJ databases">
        <title>Diversity, taxonomy and evolution of archaeal viruses of the class Caudoviricetes.</title>
        <authorList>
            <person name="Liu Y."/>
            <person name="Demina T.A."/>
            <person name="Roux S."/>
            <person name="Aiewsakun P."/>
            <person name="Kazlauskas D."/>
            <person name="Simmonds P."/>
            <person name="Prangishvili D."/>
            <person name="Oksanen H.M."/>
            <person name="Krupovic M."/>
        </authorList>
    </citation>
    <scope>NUCLEOTIDE SEQUENCE [LARGE SCALE GENOMIC DNA]</scope>
    <source>
        <strain evidence="1">HJTV-2/27</strain>
    </source>
</reference>
<accession>A0AAE8XWR7</accession>
<sequence length="36" mass="4195">MSGDDREPFKKYKTCLESGCDNQVGKEDDYCPLHRE</sequence>
<dbReference type="EMBL" id="MZ334513">
    <property type="protein sequence ID" value="UBF21672.1"/>
    <property type="molecule type" value="Genomic_DNA"/>
</dbReference>
<keyword evidence="2" id="KW-1185">Reference proteome</keyword>
<evidence type="ECO:0000313" key="2">
    <source>
        <dbReference type="Proteomes" id="UP000827376"/>
    </source>
</evidence>
<protein>
    <submittedName>
        <fullName evidence="1">Uncharacterized protein</fullName>
    </submittedName>
</protein>